<gene>
    <name evidence="10" type="primary">SPOSA6832_04785</name>
</gene>
<comment type="cofactor">
    <cofactor evidence="1 6">
        <name>FAD</name>
        <dbReference type="ChEBI" id="CHEBI:57692"/>
    </cofactor>
</comment>
<accession>A0A0D6ES21</accession>
<organism evidence="10 11">
    <name type="scientific">Sporidiobolus salmonicolor</name>
    <name type="common">Yeast-like fungus</name>
    <name type="synonym">Sporobolomyces salmonicolor</name>
    <dbReference type="NCBI Taxonomy" id="5005"/>
    <lineage>
        <taxon>Eukaryota</taxon>
        <taxon>Fungi</taxon>
        <taxon>Dikarya</taxon>
        <taxon>Basidiomycota</taxon>
        <taxon>Pucciniomycotina</taxon>
        <taxon>Microbotryomycetes</taxon>
        <taxon>Sporidiobolales</taxon>
        <taxon>Sporidiobolaceae</taxon>
        <taxon>Sporobolomyces</taxon>
    </lineage>
</organism>
<dbReference type="SUPFAM" id="SSF56645">
    <property type="entry name" value="Acyl-CoA dehydrogenase NM domain-like"/>
    <property type="match status" value="1"/>
</dbReference>
<dbReference type="InterPro" id="IPR006091">
    <property type="entry name" value="Acyl-CoA_Oxase/DH_mid-dom"/>
</dbReference>
<evidence type="ECO:0000313" key="11">
    <source>
        <dbReference type="Proteomes" id="UP000243876"/>
    </source>
</evidence>
<keyword evidence="4 6" id="KW-0274">FAD</keyword>
<evidence type="ECO:0000256" key="1">
    <source>
        <dbReference type="ARBA" id="ARBA00001974"/>
    </source>
</evidence>
<name>A0A0D6ES21_SPOSA</name>
<sequence>MTFGSLTPFAEPAYYRDLPSPYFKPSHAQLRKAAREWTDTYLMDVPFEWEEETKVIDPAVYRQMGDDGLLICLAFGAKIPQKWAKPDGTVFGGVKVDEWDGFHDMILIDELHRCGSLGVPQGLTGGLQIGCPPLYHFGSKELQDRVLPDIMSGKKRVCLAITEPEAGSDVKNLSTEAKLSEDGKHGTKKWITNGIYSDFFTTAVRTSGKAGDSHGISFLLIPKGEGVTCRRMNMSGQWCAGTTYLTFEDVKVPVENLIGEQDKGFKMIMTNIIVVAQRLARVCIEDAINYAARRKVFGKRLIDSEVIRNKVSFALLVLLYRPHSMLTVGPQFAHMARVVEAQQAWIESVVYASDNLPHDEANSKLGGTTALLKAHCSITLELVAREAVQVLGGIGHTRGGVGERIERIRRDVKGIAIPGGSEEIMLDNGIKQEIRLALGLGAKL</sequence>
<dbReference type="AlphaFoldDB" id="A0A0D6ES21"/>
<dbReference type="Gene3D" id="2.40.110.10">
    <property type="entry name" value="Butyryl-CoA Dehydrogenase, subunit A, domain 2"/>
    <property type="match status" value="1"/>
</dbReference>
<keyword evidence="5 6" id="KW-0560">Oxidoreductase</keyword>
<dbReference type="GO" id="GO:0033539">
    <property type="term" value="P:fatty acid beta-oxidation using acyl-CoA dehydrogenase"/>
    <property type="evidence" value="ECO:0007669"/>
    <property type="project" value="TreeGrafter"/>
</dbReference>
<dbReference type="EMBL" id="CENE01000040">
    <property type="protein sequence ID" value="CEQ42912.1"/>
    <property type="molecule type" value="Genomic_DNA"/>
</dbReference>
<dbReference type="InterPro" id="IPR009100">
    <property type="entry name" value="AcylCoA_DH/oxidase_NM_dom_sf"/>
</dbReference>
<dbReference type="Gene3D" id="1.10.540.10">
    <property type="entry name" value="Acyl-CoA dehydrogenase/oxidase, N-terminal domain"/>
    <property type="match status" value="1"/>
</dbReference>
<keyword evidence="3 6" id="KW-0285">Flavoprotein</keyword>
<feature type="domain" description="Acyl-CoA dehydrogenase/oxidase C-terminal" evidence="7">
    <location>
        <begin position="271"/>
        <end position="311"/>
    </location>
</feature>
<feature type="domain" description="Acyl-CoA oxidase/dehydrogenase middle" evidence="8">
    <location>
        <begin position="158"/>
        <end position="250"/>
    </location>
</feature>
<reference evidence="11" key="1">
    <citation type="submission" date="2015-02" db="EMBL/GenBank/DDBJ databases">
        <authorList>
            <person name="Gon?alves P."/>
        </authorList>
    </citation>
    <scope>NUCLEOTIDE SEQUENCE [LARGE SCALE GENOMIC DNA]</scope>
</reference>
<proteinExistence type="inferred from homology"/>
<dbReference type="GO" id="GO:0005737">
    <property type="term" value="C:cytoplasm"/>
    <property type="evidence" value="ECO:0007669"/>
    <property type="project" value="TreeGrafter"/>
</dbReference>
<dbReference type="Pfam" id="PF02770">
    <property type="entry name" value="Acyl-CoA_dh_M"/>
    <property type="match status" value="1"/>
</dbReference>
<dbReference type="InterPro" id="IPR036250">
    <property type="entry name" value="AcylCo_DH-like_C"/>
</dbReference>
<evidence type="ECO:0000256" key="6">
    <source>
        <dbReference type="RuleBase" id="RU362125"/>
    </source>
</evidence>
<evidence type="ECO:0000259" key="7">
    <source>
        <dbReference type="Pfam" id="PF00441"/>
    </source>
</evidence>
<dbReference type="InterPro" id="IPR046373">
    <property type="entry name" value="Acyl-CoA_Oxase/DH_mid-dom_sf"/>
</dbReference>
<evidence type="ECO:0000256" key="2">
    <source>
        <dbReference type="ARBA" id="ARBA00009347"/>
    </source>
</evidence>
<dbReference type="PANTHER" id="PTHR48083">
    <property type="entry name" value="MEDIUM-CHAIN SPECIFIC ACYL-COA DEHYDROGENASE, MITOCHONDRIAL-RELATED"/>
    <property type="match status" value="1"/>
</dbReference>
<keyword evidence="11" id="KW-1185">Reference proteome</keyword>
<dbReference type="GO" id="GO:0050660">
    <property type="term" value="F:flavin adenine dinucleotide binding"/>
    <property type="evidence" value="ECO:0007669"/>
    <property type="project" value="InterPro"/>
</dbReference>
<evidence type="ECO:0000256" key="3">
    <source>
        <dbReference type="ARBA" id="ARBA00022630"/>
    </source>
</evidence>
<dbReference type="PANTHER" id="PTHR48083:SF28">
    <property type="entry name" value="ACYL-COA DEHYDROGENASE FAMILY PROTEIN (AFU_ORTHOLOGUE AFUA_6G10880)-RELATED"/>
    <property type="match status" value="1"/>
</dbReference>
<dbReference type="Proteomes" id="UP000243876">
    <property type="component" value="Unassembled WGS sequence"/>
</dbReference>
<dbReference type="Pfam" id="PF00441">
    <property type="entry name" value="Acyl-CoA_dh_1"/>
    <property type="match status" value="2"/>
</dbReference>
<dbReference type="GO" id="GO:0003995">
    <property type="term" value="F:acyl-CoA dehydrogenase activity"/>
    <property type="evidence" value="ECO:0007669"/>
    <property type="project" value="TreeGrafter"/>
</dbReference>
<dbReference type="OrthoDB" id="2588832at2759"/>
<evidence type="ECO:0000259" key="9">
    <source>
        <dbReference type="Pfam" id="PF02771"/>
    </source>
</evidence>
<comment type="similarity">
    <text evidence="2 6">Belongs to the acyl-CoA dehydrogenase family.</text>
</comment>
<dbReference type="SUPFAM" id="SSF47203">
    <property type="entry name" value="Acyl-CoA dehydrogenase C-terminal domain-like"/>
    <property type="match status" value="1"/>
</dbReference>
<dbReference type="InterPro" id="IPR050741">
    <property type="entry name" value="Acyl-CoA_dehydrogenase"/>
</dbReference>
<dbReference type="Gene3D" id="1.20.140.10">
    <property type="entry name" value="Butyryl-CoA Dehydrogenase, subunit A, domain 3"/>
    <property type="match status" value="1"/>
</dbReference>
<protein>
    <submittedName>
        <fullName evidence="10">SPOSA6832_04785-mRNA-1:cds</fullName>
    </submittedName>
</protein>
<dbReference type="InterPro" id="IPR009075">
    <property type="entry name" value="AcylCo_DH/oxidase_C"/>
</dbReference>
<evidence type="ECO:0000313" key="10">
    <source>
        <dbReference type="EMBL" id="CEQ42912.1"/>
    </source>
</evidence>
<evidence type="ECO:0000259" key="8">
    <source>
        <dbReference type="Pfam" id="PF02770"/>
    </source>
</evidence>
<evidence type="ECO:0000256" key="5">
    <source>
        <dbReference type="ARBA" id="ARBA00023002"/>
    </source>
</evidence>
<feature type="domain" description="Acyl-CoA dehydrogenase/oxidase N-terminal" evidence="9">
    <location>
        <begin position="25"/>
        <end position="154"/>
    </location>
</feature>
<dbReference type="Pfam" id="PF02771">
    <property type="entry name" value="Acyl-CoA_dh_N"/>
    <property type="match status" value="1"/>
</dbReference>
<dbReference type="InterPro" id="IPR013786">
    <property type="entry name" value="AcylCoA_DH/ox_N"/>
</dbReference>
<dbReference type="InterPro" id="IPR037069">
    <property type="entry name" value="AcylCoA_DH/ox_N_sf"/>
</dbReference>
<feature type="domain" description="Acyl-CoA dehydrogenase/oxidase C-terminal" evidence="7">
    <location>
        <begin position="331"/>
        <end position="428"/>
    </location>
</feature>
<evidence type="ECO:0000256" key="4">
    <source>
        <dbReference type="ARBA" id="ARBA00022827"/>
    </source>
</evidence>